<dbReference type="Proteomes" id="UP000245489">
    <property type="component" value="Unassembled WGS sequence"/>
</dbReference>
<gene>
    <name evidence="1" type="ORF">LV89_03110</name>
</gene>
<evidence type="ECO:0000313" key="1">
    <source>
        <dbReference type="EMBL" id="PWK23902.1"/>
    </source>
</evidence>
<dbReference type="RefSeq" id="WP_158279600.1">
    <property type="nucleotide sequence ID" value="NZ_QGGO01000016.1"/>
</dbReference>
<dbReference type="AlphaFoldDB" id="A0A316E2X4"/>
<sequence length="57" mass="6824">MNFNKFFSTKDKEQELNEGLMMLEAEDRLEMIYLSTEFTDSLLFDNDTLDLDDEVMF</sequence>
<protein>
    <submittedName>
        <fullName evidence="1">Uncharacterized protein</fullName>
    </submittedName>
</protein>
<dbReference type="EMBL" id="QGGO01000016">
    <property type="protein sequence ID" value="PWK23902.1"/>
    <property type="molecule type" value="Genomic_DNA"/>
</dbReference>
<evidence type="ECO:0000313" key="2">
    <source>
        <dbReference type="Proteomes" id="UP000245489"/>
    </source>
</evidence>
<name>A0A316E2X4_9BACT</name>
<comment type="caution">
    <text evidence="1">The sequence shown here is derived from an EMBL/GenBank/DDBJ whole genome shotgun (WGS) entry which is preliminary data.</text>
</comment>
<reference evidence="1 2" key="1">
    <citation type="submission" date="2018-05" db="EMBL/GenBank/DDBJ databases">
        <title>Genomic Encyclopedia of Archaeal and Bacterial Type Strains, Phase II (KMG-II): from individual species to whole genera.</title>
        <authorList>
            <person name="Goeker M."/>
        </authorList>
    </citation>
    <scope>NUCLEOTIDE SEQUENCE [LARGE SCALE GENOMIC DNA]</scope>
    <source>
        <strain evidence="1 2">DSM 22214</strain>
    </source>
</reference>
<organism evidence="1 2">
    <name type="scientific">Arcicella aurantiaca</name>
    <dbReference type="NCBI Taxonomy" id="591202"/>
    <lineage>
        <taxon>Bacteria</taxon>
        <taxon>Pseudomonadati</taxon>
        <taxon>Bacteroidota</taxon>
        <taxon>Cytophagia</taxon>
        <taxon>Cytophagales</taxon>
        <taxon>Flectobacillaceae</taxon>
        <taxon>Arcicella</taxon>
    </lineage>
</organism>
<proteinExistence type="predicted"/>
<accession>A0A316E2X4</accession>
<keyword evidence="2" id="KW-1185">Reference proteome</keyword>